<keyword evidence="6" id="KW-0812">Transmembrane</keyword>
<gene>
    <name evidence="9" type="ORF">M3N64_07805</name>
</gene>
<organism evidence="9 10">
    <name type="scientific">Sporolactobacillus mangiferae</name>
    <dbReference type="NCBI Taxonomy" id="2940498"/>
    <lineage>
        <taxon>Bacteria</taxon>
        <taxon>Bacillati</taxon>
        <taxon>Bacillota</taxon>
        <taxon>Bacilli</taxon>
        <taxon>Bacillales</taxon>
        <taxon>Sporolactobacillaceae</taxon>
        <taxon>Sporolactobacillus</taxon>
    </lineage>
</organism>
<dbReference type="PROSITE" id="PS51192">
    <property type="entry name" value="HELICASE_ATP_BIND_1"/>
    <property type="match status" value="1"/>
</dbReference>
<keyword evidence="2" id="KW-0378">Hydrolase</keyword>
<dbReference type="InterPro" id="IPR014001">
    <property type="entry name" value="Helicase_ATP-bd"/>
</dbReference>
<keyword evidence="6" id="KW-0472">Membrane</keyword>
<dbReference type="InterPro" id="IPR001650">
    <property type="entry name" value="Helicase_C-like"/>
</dbReference>
<sequence>MKQKKTAAVNDQWIRAKKVLQKKFGFRSFRNGQEEIIRNVLAGKDVFAMMPTGSGKSLCYQLPGYVLGGIVLIVSPLLALMDDQIHALRAIGEVHVRALNSMMHREERARVLSHLSDLRFLYISPEMLNQPYICRKLAQQNISLFVVDEAHCVSQWGHEFRPDYLHLAEIRAKLGNPSCLAVTATADHRVRQDIIELLGLREARQTIMSVDRSNIALAVRHAANDEEKMTRLVHLIKKVRLPGIIYCASREWTERLADYIRGMTGKRIAFYHGGMDTEDRRKIQGQFLNQELELLCCTSAFGMGLNKSDIRLVVHFHFPGSMNAYLQEIGRAARDGNPGLAVLYYTNEDHHYPEGFIDSNFPDDRFLQLVMNELDRGHLKVKSKEQFINDLKERGAGDTAARFIFEQIQSRLPANTYLSMTNNLRVLVRKRRSVLLQELAVMEKYLKTHECRRAFCLSTYQEQLRTKPEQCCDQCGIDLSVFGSDPETSEHKYFPVLNWKKRLAWIFDEEPQ</sequence>
<dbReference type="InterPro" id="IPR011545">
    <property type="entry name" value="DEAD/DEAH_box_helicase_dom"/>
</dbReference>
<accession>A0ABT0MAG7</accession>
<dbReference type="InterPro" id="IPR002464">
    <property type="entry name" value="DNA/RNA_helicase_DEAH_CS"/>
</dbReference>
<dbReference type="GO" id="GO:0004386">
    <property type="term" value="F:helicase activity"/>
    <property type="evidence" value="ECO:0007669"/>
    <property type="project" value="UniProtKB-KW"/>
</dbReference>
<dbReference type="PROSITE" id="PS00690">
    <property type="entry name" value="DEAH_ATP_HELICASE"/>
    <property type="match status" value="1"/>
</dbReference>
<keyword evidence="6" id="KW-1133">Transmembrane helix</keyword>
<evidence type="ECO:0000256" key="5">
    <source>
        <dbReference type="ARBA" id="ARBA00023125"/>
    </source>
</evidence>
<evidence type="ECO:0000256" key="4">
    <source>
        <dbReference type="ARBA" id="ARBA00022840"/>
    </source>
</evidence>
<keyword evidence="5" id="KW-0238">DNA-binding</keyword>
<reference evidence="9 10" key="1">
    <citation type="submission" date="2022-05" db="EMBL/GenBank/DDBJ databases">
        <title>Sporolactobacillus sp nov CPB3-1, isolated from tree bark (Mangifera indica L.).</title>
        <authorList>
            <person name="Phuengjayaem S."/>
            <person name="Tanasupawat S."/>
        </authorList>
    </citation>
    <scope>NUCLEOTIDE SEQUENCE [LARGE SCALE GENOMIC DNA]</scope>
    <source>
        <strain evidence="9 10">CPB3-1</strain>
    </source>
</reference>
<dbReference type="SMART" id="SM00487">
    <property type="entry name" value="DEXDc"/>
    <property type="match status" value="1"/>
</dbReference>
<keyword evidence="4" id="KW-0067">ATP-binding</keyword>
<dbReference type="PANTHER" id="PTHR13710">
    <property type="entry name" value="DNA HELICASE RECQ FAMILY MEMBER"/>
    <property type="match status" value="1"/>
</dbReference>
<dbReference type="SMART" id="SM00490">
    <property type="entry name" value="HELICc"/>
    <property type="match status" value="1"/>
</dbReference>
<evidence type="ECO:0000259" key="8">
    <source>
        <dbReference type="PROSITE" id="PS51194"/>
    </source>
</evidence>
<protein>
    <submittedName>
        <fullName evidence="9">ATP-dependent DNA helicase</fullName>
    </submittedName>
</protein>
<dbReference type="InterPro" id="IPR004589">
    <property type="entry name" value="DNA_helicase_ATP-dep_RecQ"/>
</dbReference>
<dbReference type="SUPFAM" id="SSF52540">
    <property type="entry name" value="P-loop containing nucleoside triphosphate hydrolases"/>
    <property type="match status" value="1"/>
</dbReference>
<dbReference type="Gene3D" id="3.40.50.300">
    <property type="entry name" value="P-loop containing nucleotide triphosphate hydrolases"/>
    <property type="match status" value="2"/>
</dbReference>
<dbReference type="CDD" id="cd17920">
    <property type="entry name" value="DEXHc_RecQ"/>
    <property type="match status" value="1"/>
</dbReference>
<feature type="domain" description="Helicase ATP-binding" evidence="7">
    <location>
        <begin position="37"/>
        <end position="204"/>
    </location>
</feature>
<dbReference type="EMBL" id="JAMAST010000007">
    <property type="protein sequence ID" value="MCL1631854.1"/>
    <property type="molecule type" value="Genomic_DNA"/>
</dbReference>
<feature type="domain" description="Helicase C-terminal" evidence="8">
    <location>
        <begin position="231"/>
        <end position="377"/>
    </location>
</feature>
<proteinExistence type="predicted"/>
<evidence type="ECO:0000313" key="10">
    <source>
        <dbReference type="Proteomes" id="UP001203004"/>
    </source>
</evidence>
<keyword evidence="1" id="KW-0547">Nucleotide-binding</keyword>
<dbReference type="NCBIfam" id="TIGR00614">
    <property type="entry name" value="recQ_fam"/>
    <property type="match status" value="1"/>
</dbReference>
<evidence type="ECO:0000256" key="6">
    <source>
        <dbReference type="SAM" id="Phobius"/>
    </source>
</evidence>
<keyword evidence="3 9" id="KW-0347">Helicase</keyword>
<dbReference type="PROSITE" id="PS51194">
    <property type="entry name" value="HELICASE_CTER"/>
    <property type="match status" value="1"/>
</dbReference>
<evidence type="ECO:0000256" key="1">
    <source>
        <dbReference type="ARBA" id="ARBA00022741"/>
    </source>
</evidence>
<dbReference type="Proteomes" id="UP001203004">
    <property type="component" value="Unassembled WGS sequence"/>
</dbReference>
<dbReference type="PANTHER" id="PTHR13710:SF84">
    <property type="entry name" value="ATP-DEPENDENT DNA HELICASE RECS-RELATED"/>
    <property type="match status" value="1"/>
</dbReference>
<keyword evidence="10" id="KW-1185">Reference proteome</keyword>
<dbReference type="InterPro" id="IPR027417">
    <property type="entry name" value="P-loop_NTPase"/>
</dbReference>
<evidence type="ECO:0000256" key="3">
    <source>
        <dbReference type="ARBA" id="ARBA00022806"/>
    </source>
</evidence>
<feature type="transmembrane region" description="Helical" evidence="6">
    <location>
        <begin position="58"/>
        <end position="81"/>
    </location>
</feature>
<evidence type="ECO:0000256" key="2">
    <source>
        <dbReference type="ARBA" id="ARBA00022801"/>
    </source>
</evidence>
<evidence type="ECO:0000313" key="9">
    <source>
        <dbReference type="EMBL" id="MCL1631854.1"/>
    </source>
</evidence>
<comment type="caution">
    <text evidence="9">The sequence shown here is derived from an EMBL/GenBank/DDBJ whole genome shotgun (WGS) entry which is preliminary data.</text>
</comment>
<dbReference type="RefSeq" id="WP_249100657.1">
    <property type="nucleotide sequence ID" value="NZ_JAMAST010000007.1"/>
</dbReference>
<name>A0ABT0MAG7_9BACL</name>
<dbReference type="Pfam" id="PF00270">
    <property type="entry name" value="DEAD"/>
    <property type="match status" value="1"/>
</dbReference>
<dbReference type="Pfam" id="PF00271">
    <property type="entry name" value="Helicase_C"/>
    <property type="match status" value="1"/>
</dbReference>
<evidence type="ECO:0000259" key="7">
    <source>
        <dbReference type="PROSITE" id="PS51192"/>
    </source>
</evidence>